<dbReference type="SUPFAM" id="SSF52047">
    <property type="entry name" value="RNI-like"/>
    <property type="match status" value="2"/>
</dbReference>
<reference evidence="3" key="1">
    <citation type="journal article" date="2017" name="Front. Plant Sci.">
        <title>Climate Clever Clovers: New Paradigm to Reduce the Environmental Footprint of Ruminants by Breeding Low Methanogenic Forages Utilizing Haplotype Variation.</title>
        <authorList>
            <person name="Kaur P."/>
            <person name="Appels R."/>
            <person name="Bayer P.E."/>
            <person name="Keeble-Gagnere G."/>
            <person name="Wang J."/>
            <person name="Hirakawa H."/>
            <person name="Shirasawa K."/>
            <person name="Vercoe P."/>
            <person name="Stefanova K."/>
            <person name="Durmic Z."/>
            <person name="Nichols P."/>
            <person name="Revell C."/>
            <person name="Isobe S.N."/>
            <person name="Edwards D."/>
            <person name="Erskine W."/>
        </authorList>
    </citation>
    <scope>NUCLEOTIDE SEQUENCE [LARGE SCALE GENOMIC DNA]</scope>
    <source>
        <strain evidence="3">cv. Daliak</strain>
    </source>
</reference>
<feature type="domain" description="F-box/LRR-repeat protein 15-like leucin rich repeat" evidence="1">
    <location>
        <begin position="269"/>
        <end position="392"/>
    </location>
</feature>
<sequence>MYIFNQHQHGTDLKFIADCFPLFEELDLSYPQRLLNNDYVSCYAGVKAISLSLFKLRKINLSRHDYINDELMFHLCKNCKFLEEAITLVCPLVTPGVACALHQRPTLKSIYFERFNVSKTQHITSHFIDSIQSLKDLTCIYFSGWHISDKLLSSIAKESLPSRRLVLQYCTGYTYSGIFSLLSKCQRIQYLDLRDARFLNNTCVADLSSLLPELVSINLSSCHKLSHLALFPLVRNCPSLIKIKMEYTYFEKNSIDNPNFLKDCVVNPQLKYLSVASSFTVQNESIIMLAAISPNLQRLNLRECFCITEEGIGQVLRSCPKIRHLDLSYCIKVKSLGIHFEVPKLEMLNLTDTIVDDEALYVISKRCSGLLELVLDNCKDITTKGVRNVVKRCTQLKEIN</sequence>
<feature type="domain" description="F-box/LRR-repeat protein 15-like leucin rich repeat" evidence="1">
    <location>
        <begin position="44"/>
        <end position="185"/>
    </location>
</feature>
<dbReference type="OrthoDB" id="6066220at2759"/>
<dbReference type="GO" id="GO:0031146">
    <property type="term" value="P:SCF-dependent proteasomal ubiquitin-dependent protein catabolic process"/>
    <property type="evidence" value="ECO:0007669"/>
    <property type="project" value="TreeGrafter"/>
</dbReference>
<evidence type="ECO:0000313" key="3">
    <source>
        <dbReference type="Proteomes" id="UP000242715"/>
    </source>
</evidence>
<dbReference type="EMBL" id="DF973530">
    <property type="protein sequence ID" value="GAU33517.1"/>
    <property type="molecule type" value="Genomic_DNA"/>
</dbReference>
<dbReference type="InterPro" id="IPR057207">
    <property type="entry name" value="FBXL15_LRR"/>
</dbReference>
<dbReference type="Gene3D" id="3.80.10.10">
    <property type="entry name" value="Ribonuclease Inhibitor"/>
    <property type="match status" value="2"/>
</dbReference>
<dbReference type="GO" id="GO:0019005">
    <property type="term" value="C:SCF ubiquitin ligase complex"/>
    <property type="evidence" value="ECO:0007669"/>
    <property type="project" value="TreeGrafter"/>
</dbReference>
<dbReference type="Pfam" id="PF25372">
    <property type="entry name" value="DUF7885"/>
    <property type="match status" value="2"/>
</dbReference>
<protein>
    <recommendedName>
        <fullName evidence="1">F-box/LRR-repeat protein 15-like leucin rich repeat domain-containing protein</fullName>
    </recommendedName>
</protein>
<proteinExistence type="predicted"/>
<organism evidence="2 3">
    <name type="scientific">Trifolium subterraneum</name>
    <name type="common">Subterranean clover</name>
    <dbReference type="NCBI Taxonomy" id="3900"/>
    <lineage>
        <taxon>Eukaryota</taxon>
        <taxon>Viridiplantae</taxon>
        <taxon>Streptophyta</taxon>
        <taxon>Embryophyta</taxon>
        <taxon>Tracheophyta</taxon>
        <taxon>Spermatophyta</taxon>
        <taxon>Magnoliopsida</taxon>
        <taxon>eudicotyledons</taxon>
        <taxon>Gunneridae</taxon>
        <taxon>Pentapetalae</taxon>
        <taxon>rosids</taxon>
        <taxon>fabids</taxon>
        <taxon>Fabales</taxon>
        <taxon>Fabaceae</taxon>
        <taxon>Papilionoideae</taxon>
        <taxon>50 kb inversion clade</taxon>
        <taxon>NPAAA clade</taxon>
        <taxon>Hologalegina</taxon>
        <taxon>IRL clade</taxon>
        <taxon>Trifolieae</taxon>
        <taxon>Trifolium</taxon>
    </lineage>
</organism>
<dbReference type="PANTHER" id="PTHR13318:SF106">
    <property type="entry name" value="F-BOX_LRR-REPEAT PROTEIN 2"/>
    <property type="match status" value="1"/>
</dbReference>
<dbReference type="InterPro" id="IPR006553">
    <property type="entry name" value="Leu-rich_rpt_Cys-con_subtyp"/>
</dbReference>
<dbReference type="PANTHER" id="PTHR13318">
    <property type="entry name" value="PARTNER OF PAIRED, ISOFORM B-RELATED"/>
    <property type="match status" value="1"/>
</dbReference>
<dbReference type="Proteomes" id="UP000242715">
    <property type="component" value="Unassembled WGS sequence"/>
</dbReference>
<dbReference type="SMART" id="SM00367">
    <property type="entry name" value="LRR_CC"/>
    <property type="match status" value="7"/>
</dbReference>
<accession>A0A2Z6NTV9</accession>
<gene>
    <name evidence="2" type="ORF">TSUD_386620</name>
</gene>
<dbReference type="InterPro" id="IPR032675">
    <property type="entry name" value="LRR_dom_sf"/>
</dbReference>
<keyword evidence="3" id="KW-1185">Reference proteome</keyword>
<name>A0A2Z6NTV9_TRISU</name>
<evidence type="ECO:0000313" key="2">
    <source>
        <dbReference type="EMBL" id="GAU33517.1"/>
    </source>
</evidence>
<dbReference type="AlphaFoldDB" id="A0A2Z6NTV9"/>
<evidence type="ECO:0000259" key="1">
    <source>
        <dbReference type="Pfam" id="PF25372"/>
    </source>
</evidence>